<dbReference type="PANTHER" id="PTHR31212:SF4">
    <property type="entry name" value="ALPHA-KETOGLUTARATE-DEPENDENT DIOXYGENASE ALKB HOMOLOG 3"/>
    <property type="match status" value="1"/>
</dbReference>
<dbReference type="Gene3D" id="2.60.120.590">
    <property type="entry name" value="Alpha-ketoglutarate-dependent dioxygenase AlkB-like"/>
    <property type="match status" value="1"/>
</dbReference>
<dbReference type="InterPro" id="IPR037151">
    <property type="entry name" value="AlkB-like_sf"/>
</dbReference>
<keyword evidence="3" id="KW-1185">Reference proteome</keyword>
<dbReference type="RefSeq" id="WP_092315702.1">
    <property type="nucleotide sequence ID" value="NZ_FNTJ01000001.1"/>
</dbReference>
<dbReference type="PROSITE" id="PS51471">
    <property type="entry name" value="FE2OG_OXY"/>
    <property type="match status" value="1"/>
</dbReference>
<dbReference type="InterPro" id="IPR005123">
    <property type="entry name" value="Oxoglu/Fe-dep_dioxygenase_dom"/>
</dbReference>
<dbReference type="GO" id="GO:0051213">
    <property type="term" value="F:dioxygenase activity"/>
    <property type="evidence" value="ECO:0007669"/>
    <property type="project" value="InterPro"/>
</dbReference>
<gene>
    <name evidence="2" type="ORF">SAMN05216178_3614</name>
</gene>
<dbReference type="InterPro" id="IPR027450">
    <property type="entry name" value="AlkB-like"/>
</dbReference>
<dbReference type="Proteomes" id="UP000198982">
    <property type="component" value="Unassembled WGS sequence"/>
</dbReference>
<dbReference type="GO" id="GO:0006307">
    <property type="term" value="P:DNA alkylation repair"/>
    <property type="evidence" value="ECO:0007669"/>
    <property type="project" value="InterPro"/>
</dbReference>
<accession>A0A1H4Q523</accession>
<dbReference type="AlphaFoldDB" id="A0A1H4Q523"/>
<protein>
    <submittedName>
        <fullName evidence="2">2OG-Fe(II) oxygenase superfamily protein</fullName>
    </submittedName>
</protein>
<evidence type="ECO:0000259" key="1">
    <source>
        <dbReference type="PROSITE" id="PS51471"/>
    </source>
</evidence>
<dbReference type="SUPFAM" id="SSF51197">
    <property type="entry name" value="Clavaminate synthase-like"/>
    <property type="match status" value="1"/>
</dbReference>
<reference evidence="3" key="1">
    <citation type="submission" date="2016-10" db="EMBL/GenBank/DDBJ databases">
        <authorList>
            <person name="Varghese N."/>
            <person name="Submissions S."/>
        </authorList>
    </citation>
    <scope>NUCLEOTIDE SEQUENCE [LARGE SCALE GENOMIC DNA]</scope>
    <source>
        <strain evidence="3">DSM 9751</strain>
    </source>
</reference>
<evidence type="ECO:0000313" key="3">
    <source>
        <dbReference type="Proteomes" id="UP000198982"/>
    </source>
</evidence>
<dbReference type="InterPro" id="IPR032854">
    <property type="entry name" value="ALKBH3"/>
</dbReference>
<dbReference type="EMBL" id="FNTJ01000001">
    <property type="protein sequence ID" value="SEC14532.1"/>
    <property type="molecule type" value="Genomic_DNA"/>
</dbReference>
<feature type="domain" description="Fe2OG dioxygenase" evidence="1">
    <location>
        <begin position="75"/>
        <end position="171"/>
    </location>
</feature>
<evidence type="ECO:0000313" key="2">
    <source>
        <dbReference type="EMBL" id="SEC14532.1"/>
    </source>
</evidence>
<dbReference type="PANTHER" id="PTHR31212">
    <property type="entry name" value="ALPHA-KETOGLUTARATE-DEPENDENT DIOXYGENASE ALKB HOMOLOG 3"/>
    <property type="match status" value="1"/>
</dbReference>
<organism evidence="2 3">
    <name type="scientific">Pseudomonas saponiphila</name>
    <dbReference type="NCBI Taxonomy" id="556534"/>
    <lineage>
        <taxon>Bacteria</taxon>
        <taxon>Pseudomonadati</taxon>
        <taxon>Pseudomonadota</taxon>
        <taxon>Gammaproteobacteria</taxon>
        <taxon>Pseudomonadales</taxon>
        <taxon>Pseudomonadaceae</taxon>
        <taxon>Pseudomonas</taxon>
    </lineage>
</organism>
<dbReference type="Pfam" id="PF13532">
    <property type="entry name" value="2OG-FeII_Oxy_2"/>
    <property type="match status" value="1"/>
</dbReference>
<name>A0A1H4Q523_9PSED</name>
<sequence length="173" mass="19334">MNPPEIDFFPGFIADPQRLFDHLKNGVQWDERMRARKTASFGAPYDYSQITYPAVPMPEALAQLCGPIEQRLGFRPNNCLLNFYPDGQSSMGFHSDANEQLVEGTGVVIVSLGHARAMVFRHKQSGATFDYTLASGSLLHMSDELQKHWLHAIPKAPDAGERISLSFRLLKTA</sequence>
<proteinExistence type="predicted"/>